<name>A0A381XUI8_9ZZZZ</name>
<evidence type="ECO:0000313" key="1">
    <source>
        <dbReference type="EMBL" id="SVA68466.1"/>
    </source>
</evidence>
<reference evidence="1" key="1">
    <citation type="submission" date="2018-05" db="EMBL/GenBank/DDBJ databases">
        <authorList>
            <person name="Lanie J.A."/>
            <person name="Ng W.-L."/>
            <person name="Kazmierczak K.M."/>
            <person name="Andrzejewski T.M."/>
            <person name="Davidsen T.M."/>
            <person name="Wayne K.J."/>
            <person name="Tettelin H."/>
            <person name="Glass J.I."/>
            <person name="Rusch D."/>
            <person name="Podicherti R."/>
            <person name="Tsui H.-C.T."/>
            <person name="Winkler M.E."/>
        </authorList>
    </citation>
    <scope>NUCLEOTIDE SEQUENCE</scope>
</reference>
<organism evidence="1">
    <name type="scientific">marine metagenome</name>
    <dbReference type="NCBI Taxonomy" id="408172"/>
    <lineage>
        <taxon>unclassified sequences</taxon>
        <taxon>metagenomes</taxon>
        <taxon>ecological metagenomes</taxon>
    </lineage>
</organism>
<sequence>EQYSWGRLSGLRRAFVILALLWGVGECVSGLDNFTRAAATKDAGHWLVDKVSTPGSLVTNDRRVAFYSGRHGDLQHIVTDVSQVLHGLRQGEWQDSEYVALRLQRQDLKSEAWVLEALGASPLKVFSHPKGDKVMVYRRP</sequence>
<proteinExistence type="predicted"/>
<gene>
    <name evidence="1" type="ORF">METZ01_LOCUS121320</name>
</gene>
<protein>
    <submittedName>
        <fullName evidence="1">Uncharacterized protein</fullName>
    </submittedName>
</protein>
<dbReference type="AlphaFoldDB" id="A0A381XUI8"/>
<accession>A0A381XUI8</accession>
<feature type="non-terminal residue" evidence="1">
    <location>
        <position position="1"/>
    </location>
</feature>
<dbReference type="EMBL" id="UINC01016447">
    <property type="protein sequence ID" value="SVA68466.1"/>
    <property type="molecule type" value="Genomic_DNA"/>
</dbReference>